<dbReference type="AlphaFoldDB" id="A0A1G4GAP9"/>
<dbReference type="GO" id="GO:0009103">
    <property type="term" value="P:lipopolysaccharide biosynthetic process"/>
    <property type="evidence" value="ECO:0007669"/>
    <property type="project" value="TreeGrafter"/>
</dbReference>
<dbReference type="InterPro" id="IPR028098">
    <property type="entry name" value="Glyco_trans_4-like_N"/>
</dbReference>
<keyword evidence="5" id="KW-1185">Reference proteome</keyword>
<dbReference type="CDD" id="cd03809">
    <property type="entry name" value="GT4_MtfB-like"/>
    <property type="match status" value="1"/>
</dbReference>
<proteinExistence type="predicted"/>
<dbReference type="GO" id="GO:0102710">
    <property type="term" value="F:D-inositol-3-phosphate glycosyltransferase activity"/>
    <property type="evidence" value="ECO:0007669"/>
    <property type="project" value="UniProtKB-EC"/>
</dbReference>
<dbReference type="PANTHER" id="PTHR46401:SF2">
    <property type="entry name" value="GLYCOSYLTRANSFERASE WBBK-RELATED"/>
    <property type="match status" value="1"/>
</dbReference>
<dbReference type="InterPro" id="IPR001296">
    <property type="entry name" value="Glyco_trans_1"/>
</dbReference>
<dbReference type="EC" id="2.4.1.250" evidence="4"/>
<dbReference type="Pfam" id="PF13439">
    <property type="entry name" value="Glyco_transf_4"/>
    <property type="match status" value="1"/>
</dbReference>
<dbReference type="SUPFAM" id="SSF53756">
    <property type="entry name" value="UDP-Glycosyltransferase/glycogen phosphorylase"/>
    <property type="match status" value="1"/>
</dbReference>
<keyword evidence="1 4" id="KW-0808">Transferase</keyword>
<sequence>MQLLFETFRRKKKHGMDFVALETIRALQQLDSVNEYFILVQPGEDRCLQETANFHIVEVQCPTYFLWEQVALPLSLAKIKPDLVHCTSNTAPLYCPYPLVLTLHDIIFLEKKKGNYRSLYQRLGRVYRRWVVPRVLPKCKLIITVSDFERAHITRSLSLNPDSIVTVHNGLSPAFSPSKKDRAVVDRYIPAESYLFFLGNTDPKKNTPNALKGYGLYLKRSKRQLPLLVADLEEPVIDALLARENLQEIKPYLCYPGYIPNKDLPYIYAGSFAFLYPSLRESFGLPLLEAMASGVPVVSSRTSAIPEVAGEGALLVDPTDPEAIARQLIELEESASLYEEQVQYGLHRASLFSWKQTAARVLEMYHQIKQV</sequence>
<evidence type="ECO:0000259" key="2">
    <source>
        <dbReference type="Pfam" id="PF00534"/>
    </source>
</evidence>
<keyword evidence="4" id="KW-0328">Glycosyltransferase</keyword>
<dbReference type="PANTHER" id="PTHR46401">
    <property type="entry name" value="GLYCOSYLTRANSFERASE WBBK-RELATED"/>
    <property type="match status" value="1"/>
</dbReference>
<feature type="domain" description="Glycosyltransferase subfamily 4-like N-terminal" evidence="3">
    <location>
        <begin position="19"/>
        <end position="173"/>
    </location>
</feature>
<gene>
    <name evidence="4" type="primary">mshA 3</name>
    <name evidence="4" type="ORF">ING2E5A_2766</name>
</gene>
<dbReference type="KEGG" id="pmuc:ING2E5A_2766"/>
<evidence type="ECO:0000256" key="1">
    <source>
        <dbReference type="ARBA" id="ARBA00022679"/>
    </source>
</evidence>
<feature type="domain" description="Glycosyl transferase family 1" evidence="2">
    <location>
        <begin position="193"/>
        <end position="345"/>
    </location>
</feature>
<name>A0A1G4GAP9_9BACT</name>
<evidence type="ECO:0000313" key="5">
    <source>
        <dbReference type="Proteomes" id="UP000178485"/>
    </source>
</evidence>
<dbReference type="Pfam" id="PF00534">
    <property type="entry name" value="Glycos_transf_1"/>
    <property type="match status" value="1"/>
</dbReference>
<evidence type="ECO:0000313" key="4">
    <source>
        <dbReference type="EMBL" id="SCM59561.1"/>
    </source>
</evidence>
<evidence type="ECO:0000259" key="3">
    <source>
        <dbReference type="Pfam" id="PF13439"/>
    </source>
</evidence>
<dbReference type="RefSeq" id="WP_071137830.1">
    <property type="nucleotide sequence ID" value="NZ_LT608328.1"/>
</dbReference>
<dbReference type="Gene3D" id="3.40.50.2000">
    <property type="entry name" value="Glycogen Phosphorylase B"/>
    <property type="match status" value="2"/>
</dbReference>
<protein>
    <submittedName>
        <fullName evidence="4">D-inositol 3-phosphate glycosyltransferase</fullName>
        <ecNumber evidence="4">2.4.1.250</ecNumber>
    </submittedName>
</protein>
<dbReference type="EMBL" id="LT608328">
    <property type="protein sequence ID" value="SCM59561.1"/>
    <property type="molecule type" value="Genomic_DNA"/>
</dbReference>
<dbReference type="Proteomes" id="UP000178485">
    <property type="component" value="Chromosome i"/>
</dbReference>
<reference evidence="4 5" key="1">
    <citation type="submission" date="2016-08" db="EMBL/GenBank/DDBJ databases">
        <authorList>
            <person name="Seilhamer J.J."/>
        </authorList>
    </citation>
    <scope>NUCLEOTIDE SEQUENCE [LARGE SCALE GENOMIC DNA]</scope>
    <source>
        <strain evidence="4">ING2-E5A</strain>
    </source>
</reference>
<organism evidence="4 5">
    <name type="scientific">Petrimonas mucosa</name>
    <dbReference type="NCBI Taxonomy" id="1642646"/>
    <lineage>
        <taxon>Bacteria</taxon>
        <taxon>Pseudomonadati</taxon>
        <taxon>Bacteroidota</taxon>
        <taxon>Bacteroidia</taxon>
        <taxon>Bacteroidales</taxon>
        <taxon>Dysgonomonadaceae</taxon>
        <taxon>Petrimonas</taxon>
    </lineage>
</organism>
<dbReference type="STRING" id="1642646.ING2E5A_2766"/>
<accession>A0A1G4GAP9</accession>